<keyword evidence="1" id="KW-0238">DNA-binding</keyword>
<dbReference type="InterPro" id="IPR001387">
    <property type="entry name" value="Cro/C1-type_HTH"/>
</dbReference>
<evidence type="ECO:0000256" key="1">
    <source>
        <dbReference type="ARBA" id="ARBA00023125"/>
    </source>
</evidence>
<dbReference type="GO" id="GO:0003700">
    <property type="term" value="F:DNA-binding transcription factor activity"/>
    <property type="evidence" value="ECO:0007669"/>
    <property type="project" value="TreeGrafter"/>
</dbReference>
<comment type="caution">
    <text evidence="3">The sequence shown here is derived from an EMBL/GenBank/DDBJ whole genome shotgun (WGS) entry which is preliminary data.</text>
</comment>
<evidence type="ECO:0000313" key="3">
    <source>
        <dbReference type="EMBL" id="MPM02091.1"/>
    </source>
</evidence>
<dbReference type="SUPFAM" id="SSF47413">
    <property type="entry name" value="lambda repressor-like DNA-binding domains"/>
    <property type="match status" value="1"/>
</dbReference>
<dbReference type="InterPro" id="IPR010982">
    <property type="entry name" value="Lambda_DNA-bd_dom_sf"/>
</dbReference>
<dbReference type="EMBL" id="VSSQ01000844">
    <property type="protein sequence ID" value="MPM02091.1"/>
    <property type="molecule type" value="Genomic_DNA"/>
</dbReference>
<name>A0A644WF38_9ZZZZ</name>
<dbReference type="PROSITE" id="PS50943">
    <property type="entry name" value="HTH_CROC1"/>
    <property type="match status" value="1"/>
</dbReference>
<reference evidence="3" key="1">
    <citation type="submission" date="2019-08" db="EMBL/GenBank/DDBJ databases">
        <authorList>
            <person name="Kucharzyk K."/>
            <person name="Murdoch R.W."/>
            <person name="Higgins S."/>
            <person name="Loffler F."/>
        </authorList>
    </citation>
    <scope>NUCLEOTIDE SEQUENCE</scope>
</reference>
<accession>A0A644WF38</accession>
<protein>
    <recommendedName>
        <fullName evidence="2">HTH cro/C1-type domain-containing protein</fullName>
    </recommendedName>
</protein>
<dbReference type="Pfam" id="PF01381">
    <property type="entry name" value="HTH_3"/>
    <property type="match status" value="1"/>
</dbReference>
<gene>
    <name evidence="3" type="ORF">SDC9_48336</name>
</gene>
<dbReference type="CDD" id="cd00093">
    <property type="entry name" value="HTH_XRE"/>
    <property type="match status" value="1"/>
</dbReference>
<proteinExistence type="predicted"/>
<dbReference type="PANTHER" id="PTHR46797">
    <property type="entry name" value="HTH-TYPE TRANSCRIPTIONAL REGULATOR"/>
    <property type="match status" value="1"/>
</dbReference>
<dbReference type="PANTHER" id="PTHR46797:SF1">
    <property type="entry name" value="METHYLPHOSPHONATE SYNTHASE"/>
    <property type="match status" value="1"/>
</dbReference>
<dbReference type="GO" id="GO:0003677">
    <property type="term" value="F:DNA binding"/>
    <property type="evidence" value="ECO:0007669"/>
    <property type="project" value="UniProtKB-KW"/>
</dbReference>
<dbReference type="AlphaFoldDB" id="A0A644WF38"/>
<dbReference type="InterPro" id="IPR050807">
    <property type="entry name" value="TransReg_Diox_bact_type"/>
</dbReference>
<sequence length="80" mass="8690">MTLENAIKKRIMDLCKGNGITLNKLGTICGITQSTLSNIMNGGSKNPTIATIKKICDGLNVTLGEFFNSPEFNTLEQEIK</sequence>
<dbReference type="Gene3D" id="1.10.260.40">
    <property type="entry name" value="lambda repressor-like DNA-binding domains"/>
    <property type="match status" value="1"/>
</dbReference>
<dbReference type="SMART" id="SM00530">
    <property type="entry name" value="HTH_XRE"/>
    <property type="match status" value="1"/>
</dbReference>
<dbReference type="GO" id="GO:0005829">
    <property type="term" value="C:cytosol"/>
    <property type="evidence" value="ECO:0007669"/>
    <property type="project" value="TreeGrafter"/>
</dbReference>
<organism evidence="3">
    <name type="scientific">bioreactor metagenome</name>
    <dbReference type="NCBI Taxonomy" id="1076179"/>
    <lineage>
        <taxon>unclassified sequences</taxon>
        <taxon>metagenomes</taxon>
        <taxon>ecological metagenomes</taxon>
    </lineage>
</organism>
<feature type="domain" description="HTH cro/C1-type" evidence="2">
    <location>
        <begin position="11"/>
        <end position="66"/>
    </location>
</feature>
<evidence type="ECO:0000259" key="2">
    <source>
        <dbReference type="PROSITE" id="PS50943"/>
    </source>
</evidence>